<name>A0ABQ4CNB8_9ACTN</name>
<keyword evidence="2" id="KW-1185">Reference proteome</keyword>
<comment type="caution">
    <text evidence="1">The sequence shown here is derived from an EMBL/GenBank/DDBJ whole genome shotgun (WGS) entry which is preliminary data.</text>
</comment>
<organism evidence="1 2">
    <name type="scientific">Asanoa siamensis</name>
    <dbReference type="NCBI Taxonomy" id="926357"/>
    <lineage>
        <taxon>Bacteria</taxon>
        <taxon>Bacillati</taxon>
        <taxon>Actinomycetota</taxon>
        <taxon>Actinomycetes</taxon>
        <taxon>Micromonosporales</taxon>
        <taxon>Micromonosporaceae</taxon>
        <taxon>Asanoa</taxon>
    </lineage>
</organism>
<reference evidence="1 2" key="1">
    <citation type="submission" date="2021-01" db="EMBL/GenBank/DDBJ databases">
        <title>Whole genome shotgun sequence of Asanoa siamensis NBRC 107932.</title>
        <authorList>
            <person name="Komaki H."/>
            <person name="Tamura T."/>
        </authorList>
    </citation>
    <scope>NUCLEOTIDE SEQUENCE [LARGE SCALE GENOMIC DNA]</scope>
    <source>
        <strain evidence="1 2">NBRC 107932</strain>
    </source>
</reference>
<sequence>MGPRDVNGGVVDVFLCRRTTDATGLGTDPGDGQRHLYVRCLRAS</sequence>
<proteinExistence type="predicted"/>
<evidence type="ECO:0000313" key="1">
    <source>
        <dbReference type="EMBL" id="GIF72779.1"/>
    </source>
</evidence>
<evidence type="ECO:0000313" key="2">
    <source>
        <dbReference type="Proteomes" id="UP000604117"/>
    </source>
</evidence>
<protein>
    <submittedName>
        <fullName evidence="1">Uncharacterized protein</fullName>
    </submittedName>
</protein>
<accession>A0ABQ4CNB8</accession>
<gene>
    <name evidence="1" type="ORF">Asi02nite_22970</name>
</gene>
<dbReference type="EMBL" id="BONE01000014">
    <property type="protein sequence ID" value="GIF72779.1"/>
    <property type="molecule type" value="Genomic_DNA"/>
</dbReference>
<dbReference type="Proteomes" id="UP000604117">
    <property type="component" value="Unassembled WGS sequence"/>
</dbReference>